<accession>A0A484FVY0</accession>
<reference evidence="3" key="2">
    <citation type="journal article" date="2019" name="Mol. Plant Microbe Interact.">
        <title>Genome sequence resources for four phytopathogenic fungi from the Colletotrichum orbiculare species complex.</title>
        <authorList>
            <person name="Gan P."/>
            <person name="Tsushima A."/>
            <person name="Narusaka M."/>
            <person name="Narusaka Y."/>
            <person name="Takano Y."/>
            <person name="Kubo Y."/>
            <person name="Shirasu K."/>
        </authorList>
    </citation>
    <scope>GENOME REANNOTATION</scope>
    <source>
        <strain evidence="3">104-T / ATCC 96160 / CBS 514.97 / LARS 414 / MAFF 240422</strain>
    </source>
</reference>
<evidence type="ECO:0000256" key="1">
    <source>
        <dbReference type="SAM" id="MobiDB-lite"/>
    </source>
</evidence>
<name>A0A484FVY0_COLOR</name>
<keyword evidence="3" id="KW-1185">Reference proteome</keyword>
<evidence type="ECO:0000313" key="2">
    <source>
        <dbReference type="EMBL" id="TDZ22033.1"/>
    </source>
</evidence>
<feature type="region of interest" description="Disordered" evidence="1">
    <location>
        <begin position="32"/>
        <end position="60"/>
    </location>
</feature>
<reference evidence="3" key="1">
    <citation type="journal article" date="2013" name="New Phytol.">
        <title>Comparative genomic and transcriptomic analyses reveal the hemibiotrophic stage shift of Colletotrichum fungi.</title>
        <authorList>
            <person name="Gan P."/>
            <person name="Ikeda K."/>
            <person name="Irieda H."/>
            <person name="Narusaka M."/>
            <person name="O'Connell R.J."/>
            <person name="Narusaka Y."/>
            <person name="Takano Y."/>
            <person name="Kubo Y."/>
            <person name="Shirasu K."/>
        </authorList>
    </citation>
    <scope>NUCLEOTIDE SEQUENCE [LARGE SCALE GENOMIC DNA]</scope>
    <source>
        <strain evidence="3">104-T / ATCC 96160 / CBS 514.97 / LARS 414 / MAFF 240422</strain>
    </source>
</reference>
<proteinExistence type="predicted"/>
<sequence length="110" mass="12786">MNPSSRPPHEHSSTPEFRRLDRTRRVRSFMCRTKGASNVNHHHLPNAPSDSPRSPGLVPYDTTCLPMRPRDEWSNHCDQQTGLRRISYTLFARTNKCCIIYDPCVRFDGF</sequence>
<organism evidence="2 3">
    <name type="scientific">Colletotrichum orbiculare (strain 104-T / ATCC 96160 / CBS 514.97 / LARS 414 / MAFF 240422)</name>
    <name type="common">Cucumber anthracnose fungus</name>
    <name type="synonym">Colletotrichum lagenarium</name>
    <dbReference type="NCBI Taxonomy" id="1213857"/>
    <lineage>
        <taxon>Eukaryota</taxon>
        <taxon>Fungi</taxon>
        <taxon>Dikarya</taxon>
        <taxon>Ascomycota</taxon>
        <taxon>Pezizomycotina</taxon>
        <taxon>Sordariomycetes</taxon>
        <taxon>Hypocreomycetidae</taxon>
        <taxon>Glomerellales</taxon>
        <taxon>Glomerellaceae</taxon>
        <taxon>Colletotrichum</taxon>
        <taxon>Colletotrichum orbiculare species complex</taxon>
    </lineage>
</organism>
<evidence type="ECO:0000313" key="3">
    <source>
        <dbReference type="Proteomes" id="UP000014480"/>
    </source>
</evidence>
<dbReference type="AlphaFoldDB" id="A0A484FVY0"/>
<protein>
    <submittedName>
        <fullName evidence="2">Uncharacterized protein</fullName>
    </submittedName>
</protein>
<dbReference type="Proteomes" id="UP000014480">
    <property type="component" value="Unassembled WGS sequence"/>
</dbReference>
<gene>
    <name evidence="2" type="ORF">Cob_v005143</name>
</gene>
<comment type="caution">
    <text evidence="2">The sequence shown here is derived from an EMBL/GenBank/DDBJ whole genome shotgun (WGS) entry which is preliminary data.</text>
</comment>
<dbReference type="EMBL" id="AMCV02000011">
    <property type="protein sequence ID" value="TDZ22033.1"/>
    <property type="molecule type" value="Genomic_DNA"/>
</dbReference>